<comment type="caution">
    <text evidence="3">The sequence shown here is derived from an EMBL/GenBank/DDBJ whole genome shotgun (WGS) entry which is preliminary data.</text>
</comment>
<dbReference type="PANTHER" id="PTHR42928">
    <property type="entry name" value="TRICARBOXYLATE-BINDING PROTEIN"/>
    <property type="match status" value="1"/>
</dbReference>
<organism evidence="3 4">
    <name type="scientific">Pigmentiphaga soli</name>
    <dbReference type="NCBI Taxonomy" id="1007095"/>
    <lineage>
        <taxon>Bacteria</taxon>
        <taxon>Pseudomonadati</taxon>
        <taxon>Pseudomonadota</taxon>
        <taxon>Betaproteobacteria</taxon>
        <taxon>Burkholderiales</taxon>
        <taxon>Alcaligenaceae</taxon>
        <taxon>Pigmentiphaga</taxon>
    </lineage>
</organism>
<keyword evidence="2" id="KW-0732">Signal</keyword>
<keyword evidence="4" id="KW-1185">Reference proteome</keyword>
<gene>
    <name evidence="3" type="ORF">GCM10023144_26460</name>
</gene>
<dbReference type="SUPFAM" id="SSF53850">
    <property type="entry name" value="Periplasmic binding protein-like II"/>
    <property type="match status" value="1"/>
</dbReference>
<evidence type="ECO:0000256" key="2">
    <source>
        <dbReference type="SAM" id="SignalP"/>
    </source>
</evidence>
<evidence type="ECO:0000256" key="1">
    <source>
        <dbReference type="ARBA" id="ARBA00006987"/>
    </source>
</evidence>
<proteinExistence type="inferred from homology"/>
<dbReference type="PIRSF" id="PIRSF017082">
    <property type="entry name" value="YflP"/>
    <property type="match status" value="1"/>
</dbReference>
<dbReference type="InterPro" id="IPR042100">
    <property type="entry name" value="Bug_dom1"/>
</dbReference>
<reference evidence="4" key="1">
    <citation type="journal article" date="2019" name="Int. J. Syst. Evol. Microbiol.">
        <title>The Global Catalogue of Microorganisms (GCM) 10K type strain sequencing project: providing services to taxonomists for standard genome sequencing and annotation.</title>
        <authorList>
            <consortium name="The Broad Institute Genomics Platform"/>
            <consortium name="The Broad Institute Genome Sequencing Center for Infectious Disease"/>
            <person name="Wu L."/>
            <person name="Ma J."/>
        </authorList>
    </citation>
    <scope>NUCLEOTIDE SEQUENCE [LARGE SCALE GENOMIC DNA]</scope>
    <source>
        <strain evidence="4">JCM 17666</strain>
    </source>
</reference>
<evidence type="ECO:0000313" key="3">
    <source>
        <dbReference type="EMBL" id="GAA4334319.1"/>
    </source>
</evidence>
<protein>
    <submittedName>
        <fullName evidence="3">Tripartite tricarboxylate transporter substrate binding protein</fullName>
    </submittedName>
</protein>
<dbReference type="Proteomes" id="UP001501671">
    <property type="component" value="Unassembled WGS sequence"/>
</dbReference>
<dbReference type="Gene3D" id="3.40.190.150">
    <property type="entry name" value="Bordetella uptake gene, domain 1"/>
    <property type="match status" value="1"/>
</dbReference>
<dbReference type="EMBL" id="BAABFO010000011">
    <property type="protein sequence ID" value="GAA4334319.1"/>
    <property type="molecule type" value="Genomic_DNA"/>
</dbReference>
<comment type="similarity">
    <text evidence="1">Belongs to the UPF0065 (bug) family.</text>
</comment>
<dbReference type="Gene3D" id="3.40.190.10">
    <property type="entry name" value="Periplasmic binding protein-like II"/>
    <property type="match status" value="1"/>
</dbReference>
<dbReference type="Pfam" id="PF03401">
    <property type="entry name" value="TctC"/>
    <property type="match status" value="1"/>
</dbReference>
<dbReference type="RefSeq" id="WP_345250178.1">
    <property type="nucleotide sequence ID" value="NZ_BAABFO010000011.1"/>
</dbReference>
<accession>A0ABP8H4P2</accession>
<dbReference type="PROSITE" id="PS51257">
    <property type="entry name" value="PROKAR_LIPOPROTEIN"/>
    <property type="match status" value="1"/>
</dbReference>
<dbReference type="PANTHER" id="PTHR42928:SF5">
    <property type="entry name" value="BLR1237 PROTEIN"/>
    <property type="match status" value="1"/>
</dbReference>
<feature type="chain" id="PRO_5045825270" evidence="2">
    <location>
        <begin position="23"/>
        <end position="323"/>
    </location>
</feature>
<dbReference type="CDD" id="cd13578">
    <property type="entry name" value="PBP2_Bug27"/>
    <property type="match status" value="1"/>
</dbReference>
<evidence type="ECO:0000313" key="4">
    <source>
        <dbReference type="Proteomes" id="UP001501671"/>
    </source>
</evidence>
<feature type="signal peptide" evidence="2">
    <location>
        <begin position="1"/>
        <end position="22"/>
    </location>
</feature>
<name>A0ABP8H4P2_9BURK</name>
<sequence length="323" mass="33901">MRKPAQLLTCLLATFAACGASAETWPQRPVRVLVGFAPGGTTDIIARKLAVPLAQALGKPVVVENRAGASGMIASGELARAEPDGYTIGMIISSNVSVPAIGRKLNFDPIASFQAVALVGQVPMVFAVSPAVPVANLAEFVQLAKKRPGQLFFSSPGIGLAHHFAGELFKLQAGVDIVHVPYSGAAPALADVVAGQVATSFVAVPTVAGSLESGAVKALGLTGSRRTPRLPQLPTIAESGYPDYEITEWYGLAAPAGTPSAVVGRLNAEINRILDTPEWKQWLRENAVLTPDGRTPADFQKFIENEAAKFRRIAHDAHISEAN</sequence>
<dbReference type="InterPro" id="IPR005064">
    <property type="entry name" value="BUG"/>
</dbReference>